<dbReference type="InterPro" id="IPR039994">
    <property type="entry name" value="NO66-like"/>
</dbReference>
<dbReference type="GO" id="GO:0016706">
    <property type="term" value="F:2-oxoglutarate-dependent dioxygenase activity"/>
    <property type="evidence" value="ECO:0007669"/>
    <property type="project" value="TreeGrafter"/>
</dbReference>
<evidence type="ECO:0000256" key="5">
    <source>
        <dbReference type="ARBA" id="ARBA00023004"/>
    </source>
</evidence>
<keyword evidence="4" id="KW-0560">Oxidoreductase</keyword>
<evidence type="ECO:0000256" key="1">
    <source>
        <dbReference type="ARBA" id="ARBA00001954"/>
    </source>
</evidence>
<dbReference type="SUPFAM" id="SSF51197">
    <property type="entry name" value="Clavaminate synthase-like"/>
    <property type="match status" value="1"/>
</dbReference>
<dbReference type="InterPro" id="IPR003347">
    <property type="entry name" value="JmjC_dom"/>
</dbReference>
<organism evidence="7 8">
    <name type="scientific">Acidihalobacter ferrooxydans</name>
    <dbReference type="NCBI Taxonomy" id="1765967"/>
    <lineage>
        <taxon>Bacteria</taxon>
        <taxon>Pseudomonadati</taxon>
        <taxon>Pseudomonadota</taxon>
        <taxon>Gammaproteobacteria</taxon>
        <taxon>Chromatiales</taxon>
        <taxon>Ectothiorhodospiraceae</taxon>
        <taxon>Acidihalobacter</taxon>
    </lineage>
</organism>
<gene>
    <name evidence="7" type="ORF">BW247_04235</name>
</gene>
<dbReference type="PANTHER" id="PTHR13096">
    <property type="entry name" value="MINA53 MYC INDUCED NUCLEAR ANTIGEN"/>
    <property type="match status" value="1"/>
</dbReference>
<dbReference type="RefSeq" id="WP_076835982.1">
    <property type="nucleotide sequence ID" value="NZ_CP019434.1"/>
</dbReference>
<dbReference type="Proteomes" id="UP000243807">
    <property type="component" value="Chromosome"/>
</dbReference>
<dbReference type="EMBL" id="CP019434">
    <property type="protein sequence ID" value="APZ42397.1"/>
    <property type="molecule type" value="Genomic_DNA"/>
</dbReference>
<evidence type="ECO:0000256" key="2">
    <source>
        <dbReference type="ARBA" id="ARBA00022723"/>
    </source>
</evidence>
<dbReference type="Pfam" id="PF08007">
    <property type="entry name" value="JmjC_2"/>
    <property type="match status" value="1"/>
</dbReference>
<dbReference type="InterPro" id="IPR046799">
    <property type="entry name" value="ROXA-like_wH"/>
</dbReference>
<keyword evidence="2" id="KW-0479">Metal-binding</keyword>
<keyword evidence="5" id="KW-0408">Iron</keyword>
<name>A0A1P8UEW6_9GAMM</name>
<keyword evidence="8" id="KW-1185">Reference proteome</keyword>
<accession>A0A1P8UEW6</accession>
<feature type="domain" description="JmjC" evidence="6">
    <location>
        <begin position="100"/>
        <end position="228"/>
    </location>
</feature>
<keyword evidence="3" id="KW-0223">Dioxygenase</keyword>
<dbReference type="OrthoDB" id="9764016at2"/>
<dbReference type="KEGG" id="afy:BW247_04235"/>
<dbReference type="PROSITE" id="PS51184">
    <property type="entry name" value="JMJC"/>
    <property type="match status" value="1"/>
</dbReference>
<evidence type="ECO:0000313" key="8">
    <source>
        <dbReference type="Proteomes" id="UP000243807"/>
    </source>
</evidence>
<evidence type="ECO:0000256" key="3">
    <source>
        <dbReference type="ARBA" id="ARBA00022964"/>
    </source>
</evidence>
<dbReference type="STRING" id="1765967.BW247_04235"/>
<dbReference type="GO" id="GO:0046872">
    <property type="term" value="F:metal ion binding"/>
    <property type="evidence" value="ECO:0007669"/>
    <property type="project" value="UniProtKB-KW"/>
</dbReference>
<protein>
    <submittedName>
        <fullName evidence="7">Cupin</fullName>
    </submittedName>
</protein>
<dbReference type="Gene3D" id="2.60.120.650">
    <property type="entry name" value="Cupin"/>
    <property type="match status" value="1"/>
</dbReference>
<dbReference type="Pfam" id="PF20514">
    <property type="entry name" value="WHD_ROXA"/>
    <property type="match status" value="1"/>
</dbReference>
<evidence type="ECO:0000259" key="6">
    <source>
        <dbReference type="PROSITE" id="PS51184"/>
    </source>
</evidence>
<proteinExistence type="predicted"/>
<dbReference type="Gene3D" id="3.40.366.30">
    <property type="entry name" value="50S ribosomal protein L16 arginine hydroxylase, Chain A, Domain 2"/>
    <property type="match status" value="1"/>
</dbReference>
<comment type="cofactor">
    <cofactor evidence="1">
        <name>Fe(2+)</name>
        <dbReference type="ChEBI" id="CHEBI:29033"/>
    </cofactor>
</comment>
<sequence length="401" mass="44888">MPPNAYSLLGGLTPAEFLRDYWQRKPLLIRQAMPGLTSPLEPDELAGLALEDAIPSRLVIEHGTTPWAVRYGPFTEDDFAKLPETHWSLLVTDLEKFVPELGTLIDPFRFIPDWRIDDLMISYAPPQGSVGPHTDAYDVFLLQLQGHRRWQIDTRPVAADNRLPDTALHILRDFTPEQTWVLEPGDMLYLPPHIAHHGVALDDCMTASIGFRAPSQQELLGAWLDDAVARLDPALRYADPGLMPQTNPGEIDATARARAVALLRNALTVDDAALERWFAGYVTEPRADLASLYPEPPDWQADDLLAHLRAGAALHRNPAARLAWFAETDTVRCFADGEMRTLPACNRPLIEYLCRERDYRAGQILNRLDEPATALLLWLLQRGILEAHIPDTDTINTGIDA</sequence>
<dbReference type="AlphaFoldDB" id="A0A1P8UEW6"/>
<dbReference type="PANTHER" id="PTHR13096:SF8">
    <property type="entry name" value="RIBOSOMAL OXYGENASE 1"/>
    <property type="match status" value="1"/>
</dbReference>
<evidence type="ECO:0000313" key="7">
    <source>
        <dbReference type="EMBL" id="APZ42397.1"/>
    </source>
</evidence>
<reference evidence="7 8" key="1">
    <citation type="submission" date="2017-01" db="EMBL/GenBank/DDBJ databases">
        <title>Draft sequence of Acidihalobacter ferrooxidans strain DSM 14175 (strain V8).</title>
        <authorList>
            <person name="Khaleque H.N."/>
            <person name="Ramsay J.P."/>
            <person name="Murphy R.J.T."/>
            <person name="Kaksonen A.H."/>
            <person name="Boxall N.J."/>
            <person name="Watkin E.L.J."/>
        </authorList>
    </citation>
    <scope>NUCLEOTIDE SEQUENCE [LARGE SCALE GENOMIC DNA]</scope>
    <source>
        <strain evidence="7 8">V8</strain>
    </source>
</reference>
<evidence type="ECO:0000256" key="4">
    <source>
        <dbReference type="ARBA" id="ARBA00023002"/>
    </source>
</evidence>